<evidence type="ECO:0000256" key="2">
    <source>
        <dbReference type="ARBA" id="ARBA00012720"/>
    </source>
</evidence>
<dbReference type="InterPro" id="IPR003583">
    <property type="entry name" value="Hlx-hairpin-Hlx_DNA-bd_motif"/>
</dbReference>
<proteinExistence type="inferred from homology"/>
<dbReference type="GO" id="GO:0006284">
    <property type="term" value="P:base-excision repair"/>
    <property type="evidence" value="ECO:0007669"/>
    <property type="project" value="InterPro"/>
</dbReference>
<keyword evidence="13" id="KW-1185">Reference proteome</keyword>
<dbReference type="Gene3D" id="3.30.310.260">
    <property type="match status" value="1"/>
</dbReference>
<dbReference type="Pfam" id="PF07934">
    <property type="entry name" value="OGG_N"/>
    <property type="match status" value="1"/>
</dbReference>
<dbReference type="PANTHER" id="PTHR10242:SF2">
    <property type="entry name" value="N-GLYCOSYLASE_DNA LYASE"/>
    <property type="match status" value="1"/>
</dbReference>
<dbReference type="GO" id="GO:0140078">
    <property type="term" value="F:class I DNA-(apurinic or apyrimidinic site) endonuclease activity"/>
    <property type="evidence" value="ECO:0007669"/>
    <property type="project" value="UniProtKB-EC"/>
</dbReference>
<evidence type="ECO:0000256" key="7">
    <source>
        <dbReference type="ARBA" id="ARBA00023268"/>
    </source>
</evidence>
<dbReference type="SMART" id="SM00278">
    <property type="entry name" value="HhH1"/>
    <property type="match status" value="1"/>
</dbReference>
<keyword evidence="4" id="KW-0378">Hydrolase</keyword>
<evidence type="ECO:0000256" key="6">
    <source>
        <dbReference type="ARBA" id="ARBA00023239"/>
    </source>
</evidence>
<evidence type="ECO:0000256" key="5">
    <source>
        <dbReference type="ARBA" id="ARBA00023204"/>
    </source>
</evidence>
<dbReference type="InterPro" id="IPR012904">
    <property type="entry name" value="OGG_N"/>
</dbReference>
<keyword evidence="6 12" id="KW-0456">Lyase</keyword>
<evidence type="ECO:0000313" key="12">
    <source>
        <dbReference type="EMBL" id="PEQ24497.1"/>
    </source>
</evidence>
<dbReference type="InterPro" id="IPR003265">
    <property type="entry name" value="HhH-GPD_domain"/>
</dbReference>
<feature type="domain" description="Helix-hairpin-helix DNA-binding motif class 1" evidence="10">
    <location>
        <begin position="205"/>
        <end position="224"/>
    </location>
</feature>
<dbReference type="EC" id="4.2.99.18" evidence="2"/>
<sequence length="277" mass="31172">MNCQQTPGGLLVTGITDFSLPETLDCGQCFRWQRLESGAYRGSAYGKSLTVSMDEKGLLLQGAAEEDFQALWRSYFDLDLDYNKIRGALANKDPILKEAAAFAPGIRILNQEPFETLCSFIISQNNNIPRIKGIIERLCLLFERETGSADRFPTAEMLACRREEDLAPLRAGWRAAYLLDAAQKVAGGEIDLERIKALPMPEARAELMRIKGVGPKVAECVLLYGLHRLEAFPMDVWMKRAMATLFPEKSVLDFGPYAGIAQQYIFHYSRLHPELFR</sequence>
<gene>
    <name evidence="12" type="ORF">CH238_07990</name>
</gene>
<dbReference type="Gene3D" id="1.10.1670.10">
    <property type="entry name" value="Helix-hairpin-Helix base-excision DNA repair enzymes (C-terminal)"/>
    <property type="match status" value="1"/>
</dbReference>
<dbReference type="OrthoDB" id="9798522at2"/>
<evidence type="ECO:0000256" key="1">
    <source>
        <dbReference type="ARBA" id="ARBA00010679"/>
    </source>
</evidence>
<evidence type="ECO:0000313" key="13">
    <source>
        <dbReference type="Proteomes" id="UP000220611"/>
    </source>
</evidence>
<dbReference type="AlphaFoldDB" id="A0A855A5F2"/>
<dbReference type="EMBL" id="NOXF01000005">
    <property type="protein sequence ID" value="PEQ24497.1"/>
    <property type="molecule type" value="Genomic_DNA"/>
</dbReference>
<keyword evidence="3" id="KW-0227">DNA damage</keyword>
<evidence type="ECO:0000259" key="10">
    <source>
        <dbReference type="SMART" id="SM00278"/>
    </source>
</evidence>
<dbReference type="Pfam" id="PF00730">
    <property type="entry name" value="HhH-GPD"/>
    <property type="match status" value="1"/>
</dbReference>
<evidence type="ECO:0000259" key="11">
    <source>
        <dbReference type="SMART" id="SM00478"/>
    </source>
</evidence>
<comment type="similarity">
    <text evidence="1">Belongs to the type-1 OGG1 family.</text>
</comment>
<evidence type="ECO:0000256" key="9">
    <source>
        <dbReference type="ARBA" id="ARBA00044632"/>
    </source>
</evidence>
<dbReference type="GO" id="GO:0008534">
    <property type="term" value="F:oxidized purine nucleobase lesion DNA N-glycosylase activity"/>
    <property type="evidence" value="ECO:0007669"/>
    <property type="project" value="InterPro"/>
</dbReference>
<dbReference type="InterPro" id="IPR011257">
    <property type="entry name" value="DNA_glycosylase"/>
</dbReference>
<dbReference type="SUPFAM" id="SSF48150">
    <property type="entry name" value="DNA-glycosylase"/>
    <property type="match status" value="1"/>
</dbReference>
<name>A0A855A5F2_9FIRM</name>
<dbReference type="GO" id="GO:0006289">
    <property type="term" value="P:nucleotide-excision repair"/>
    <property type="evidence" value="ECO:0007669"/>
    <property type="project" value="InterPro"/>
</dbReference>
<keyword evidence="5" id="KW-0234">DNA repair</keyword>
<dbReference type="Proteomes" id="UP000220611">
    <property type="component" value="Unassembled WGS sequence"/>
</dbReference>
<keyword evidence="8" id="KW-0326">Glycosidase</keyword>
<protein>
    <recommendedName>
        <fullName evidence="2">DNA-(apurinic or apyrimidinic site) lyase</fullName>
        <ecNumber evidence="2">4.2.99.18</ecNumber>
    </recommendedName>
</protein>
<feature type="domain" description="HhH-GPD" evidence="11">
    <location>
        <begin position="122"/>
        <end position="270"/>
    </location>
</feature>
<evidence type="ECO:0000256" key="3">
    <source>
        <dbReference type="ARBA" id="ARBA00022763"/>
    </source>
</evidence>
<dbReference type="GO" id="GO:0003684">
    <property type="term" value="F:damaged DNA binding"/>
    <property type="evidence" value="ECO:0007669"/>
    <property type="project" value="InterPro"/>
</dbReference>
<dbReference type="InterPro" id="IPR052054">
    <property type="entry name" value="Oxidative_DNA_repair_enzyme"/>
</dbReference>
<comment type="catalytic activity">
    <reaction evidence="9">
        <text>2'-deoxyribonucleotide-(2'-deoxyribose 5'-phosphate)-2'-deoxyribonucleotide-DNA = a 3'-end 2'-deoxyribonucleotide-(2,3-dehydro-2,3-deoxyribose 5'-phosphate)-DNA + a 5'-end 5'-phospho-2'-deoxyribonucleoside-DNA + H(+)</text>
        <dbReference type="Rhea" id="RHEA:66592"/>
        <dbReference type="Rhea" id="RHEA-COMP:13180"/>
        <dbReference type="Rhea" id="RHEA-COMP:16897"/>
        <dbReference type="Rhea" id="RHEA-COMP:17067"/>
        <dbReference type="ChEBI" id="CHEBI:15378"/>
        <dbReference type="ChEBI" id="CHEBI:136412"/>
        <dbReference type="ChEBI" id="CHEBI:157695"/>
        <dbReference type="ChEBI" id="CHEBI:167181"/>
        <dbReference type="EC" id="4.2.99.18"/>
    </reaction>
</comment>
<dbReference type="SUPFAM" id="SSF55945">
    <property type="entry name" value="TATA-box binding protein-like"/>
    <property type="match status" value="1"/>
</dbReference>
<dbReference type="InterPro" id="IPR023170">
    <property type="entry name" value="HhH_base_excis_C"/>
</dbReference>
<evidence type="ECO:0000256" key="4">
    <source>
        <dbReference type="ARBA" id="ARBA00022801"/>
    </source>
</evidence>
<keyword evidence="7" id="KW-0511">Multifunctional enzyme</keyword>
<reference evidence="12 13" key="1">
    <citation type="submission" date="2017-07" db="EMBL/GenBank/DDBJ databases">
        <title>Prevalence of linear plasmids in Cutibacterium (Propionibacterium) acnes isolates obtained from prostatic tissue.</title>
        <authorList>
            <person name="Davidsson S."/>
            <person name="Carlsson J."/>
            <person name="Molling P."/>
            <person name="Andren O."/>
            <person name="Andersson S.-O."/>
            <person name="Brzuszkiewicz E."/>
            <person name="Poehlein A."/>
            <person name="Al-Zeer M."/>
            <person name="Brinkmann V."/>
            <person name="Scavenius C."/>
            <person name="Nazipi S."/>
            <person name="Soderquist B."/>
            <person name="Bruggemann H."/>
        </authorList>
    </citation>
    <scope>NUCLEOTIDE SEQUENCE [LARGE SCALE GENOMIC DNA]</scope>
    <source>
        <strain evidence="12 13">DSM 753</strain>
    </source>
</reference>
<organism evidence="12 13">
    <name type="scientific">[Clostridium] leptum DSM 753</name>
    <dbReference type="NCBI Taxonomy" id="428125"/>
    <lineage>
        <taxon>Bacteria</taxon>
        <taxon>Bacillati</taxon>
        <taxon>Bacillota</taxon>
        <taxon>Clostridia</taxon>
        <taxon>Eubacteriales</taxon>
        <taxon>Oscillospiraceae</taxon>
        <taxon>Oscillospiraceae incertae sedis</taxon>
    </lineage>
</organism>
<accession>A0A855A5F2</accession>
<evidence type="ECO:0000256" key="8">
    <source>
        <dbReference type="ARBA" id="ARBA00023295"/>
    </source>
</evidence>
<comment type="caution">
    <text evidence="12">The sequence shown here is derived from an EMBL/GenBank/DDBJ whole genome shotgun (WGS) entry which is preliminary data.</text>
</comment>
<dbReference type="CDD" id="cd00056">
    <property type="entry name" value="ENDO3c"/>
    <property type="match status" value="1"/>
</dbReference>
<dbReference type="SMART" id="SM00478">
    <property type="entry name" value="ENDO3c"/>
    <property type="match status" value="1"/>
</dbReference>
<dbReference type="Gene3D" id="1.10.340.30">
    <property type="entry name" value="Hypothetical protein, domain 2"/>
    <property type="match status" value="1"/>
</dbReference>
<dbReference type="PANTHER" id="PTHR10242">
    <property type="entry name" value="8-OXOGUANINE DNA GLYCOSYLASE"/>
    <property type="match status" value="1"/>
</dbReference>